<evidence type="ECO:0000313" key="3">
    <source>
        <dbReference type="EMBL" id="CAB4188551.1"/>
    </source>
</evidence>
<organism evidence="1">
    <name type="scientific">uncultured Caudovirales phage</name>
    <dbReference type="NCBI Taxonomy" id="2100421"/>
    <lineage>
        <taxon>Viruses</taxon>
        <taxon>Duplodnaviria</taxon>
        <taxon>Heunggongvirae</taxon>
        <taxon>Uroviricota</taxon>
        <taxon>Caudoviricetes</taxon>
        <taxon>Peduoviridae</taxon>
        <taxon>Maltschvirus</taxon>
        <taxon>Maltschvirus maltsch</taxon>
    </lineage>
</organism>
<proteinExistence type="predicted"/>
<evidence type="ECO:0000313" key="1">
    <source>
        <dbReference type="EMBL" id="CAB4148647.1"/>
    </source>
</evidence>
<dbReference type="EMBL" id="LR796974">
    <property type="protein sequence ID" value="CAB4178980.1"/>
    <property type="molecule type" value="Genomic_DNA"/>
</dbReference>
<protein>
    <submittedName>
        <fullName evidence="1">Uncharacterized protein</fullName>
    </submittedName>
</protein>
<evidence type="ECO:0000313" key="4">
    <source>
        <dbReference type="EMBL" id="CAB4220365.1"/>
    </source>
</evidence>
<name>A0A6J5MS30_9CAUD</name>
<accession>A0A6J5MS30</accession>
<evidence type="ECO:0000313" key="2">
    <source>
        <dbReference type="EMBL" id="CAB4178980.1"/>
    </source>
</evidence>
<dbReference type="EMBL" id="LR796504">
    <property type="protein sequence ID" value="CAB4148647.1"/>
    <property type="molecule type" value="Genomic_DNA"/>
</dbReference>
<sequence>MNVVDPTNTAHNIFIIPRNYDIDTPVLNLYNEATRLAEDVDFEFSVTDGKMSIGFDFTFLENDRFRVKISEGNEIYYRGKLFATSQPPQEYKLTNNVYYY</sequence>
<dbReference type="EMBL" id="LR797498">
    <property type="protein sequence ID" value="CAB4220365.1"/>
    <property type="molecule type" value="Genomic_DNA"/>
</dbReference>
<reference evidence="1" key="1">
    <citation type="submission" date="2020-04" db="EMBL/GenBank/DDBJ databases">
        <authorList>
            <person name="Chiriac C."/>
            <person name="Salcher M."/>
            <person name="Ghai R."/>
            <person name="Kavagutti S V."/>
        </authorList>
    </citation>
    <scope>NUCLEOTIDE SEQUENCE</scope>
</reference>
<dbReference type="EMBL" id="LR797121">
    <property type="protein sequence ID" value="CAB4188551.1"/>
    <property type="molecule type" value="Genomic_DNA"/>
</dbReference>
<gene>
    <name evidence="2" type="ORF">UFOVP1027_25</name>
    <name evidence="3" type="ORF">UFOVP1182_43</name>
    <name evidence="4" type="ORF">UFOVP1632_7</name>
    <name evidence="1" type="ORF">UFOVP530_25</name>
</gene>